<dbReference type="InterPro" id="IPR022674">
    <property type="entry name" value="G6P_DH_NAD-bd"/>
</dbReference>
<organism evidence="12 13">
    <name type="scientific">Apatococcus lobatus</name>
    <dbReference type="NCBI Taxonomy" id="904363"/>
    <lineage>
        <taxon>Eukaryota</taxon>
        <taxon>Viridiplantae</taxon>
        <taxon>Chlorophyta</taxon>
        <taxon>core chlorophytes</taxon>
        <taxon>Trebouxiophyceae</taxon>
        <taxon>Chlorellales</taxon>
        <taxon>Chlorellaceae</taxon>
        <taxon>Apatococcus</taxon>
    </lineage>
</organism>
<dbReference type="Pfam" id="PF00479">
    <property type="entry name" value="G6PD_N"/>
    <property type="match status" value="1"/>
</dbReference>
<feature type="region of interest" description="Disordered" evidence="9">
    <location>
        <begin position="26"/>
        <end position="82"/>
    </location>
</feature>
<evidence type="ECO:0000256" key="5">
    <source>
        <dbReference type="ARBA" id="ARBA00023002"/>
    </source>
</evidence>
<dbReference type="PRINTS" id="PR00079">
    <property type="entry name" value="G6PDHDRGNASE"/>
</dbReference>
<dbReference type="GO" id="GO:0004345">
    <property type="term" value="F:glucose-6-phosphate dehydrogenase activity"/>
    <property type="evidence" value="ECO:0007669"/>
    <property type="project" value="UniProtKB-EC"/>
</dbReference>
<evidence type="ECO:0000256" key="8">
    <source>
        <dbReference type="RuleBase" id="RU362120"/>
    </source>
</evidence>
<dbReference type="InterPro" id="IPR036291">
    <property type="entry name" value="NAD(P)-bd_dom_sf"/>
</dbReference>
<dbReference type="InterPro" id="IPR019796">
    <property type="entry name" value="G6P_DH_AS"/>
</dbReference>
<evidence type="ECO:0000256" key="7">
    <source>
        <dbReference type="ARBA" id="ARBA00048749"/>
    </source>
</evidence>
<keyword evidence="13" id="KW-1185">Reference proteome</keyword>
<evidence type="ECO:0000256" key="6">
    <source>
        <dbReference type="ARBA" id="ARBA00023277"/>
    </source>
</evidence>
<dbReference type="PANTHER" id="PTHR23429">
    <property type="entry name" value="GLUCOSE-6-PHOSPHATE 1-DEHYDROGENASE G6PD"/>
    <property type="match status" value="1"/>
</dbReference>
<dbReference type="AlphaFoldDB" id="A0AAW1R4V8"/>
<dbReference type="Proteomes" id="UP001438707">
    <property type="component" value="Unassembled WGS sequence"/>
</dbReference>
<feature type="domain" description="Glucose-6-phosphate dehydrogenase C-terminal" evidence="11">
    <location>
        <begin position="294"/>
        <end position="588"/>
    </location>
</feature>
<evidence type="ECO:0000256" key="2">
    <source>
        <dbReference type="ARBA" id="ARBA00009975"/>
    </source>
</evidence>
<protein>
    <recommendedName>
        <fullName evidence="8">Glucose-6-phosphate 1-dehydrogenase</fullName>
        <ecNumber evidence="8">1.1.1.49</ecNumber>
    </recommendedName>
</protein>
<dbReference type="PROSITE" id="PS00069">
    <property type="entry name" value="G6P_DEHYDROGENASE"/>
    <property type="match status" value="1"/>
</dbReference>
<dbReference type="InterPro" id="IPR022675">
    <property type="entry name" value="G6P_DH_C"/>
</dbReference>
<evidence type="ECO:0000256" key="3">
    <source>
        <dbReference type="ARBA" id="ARBA00022526"/>
    </source>
</evidence>
<dbReference type="GO" id="GO:0006006">
    <property type="term" value="P:glucose metabolic process"/>
    <property type="evidence" value="ECO:0007669"/>
    <property type="project" value="UniProtKB-KW"/>
</dbReference>
<feature type="compositionally biased region" description="Polar residues" evidence="9">
    <location>
        <begin position="69"/>
        <end position="78"/>
    </location>
</feature>
<evidence type="ECO:0000256" key="1">
    <source>
        <dbReference type="ARBA" id="ARBA00004937"/>
    </source>
</evidence>
<evidence type="ECO:0000256" key="4">
    <source>
        <dbReference type="ARBA" id="ARBA00022857"/>
    </source>
</evidence>
<comment type="catalytic activity">
    <reaction evidence="7 8">
        <text>D-glucose 6-phosphate + NADP(+) = 6-phospho-D-glucono-1,5-lactone + NADPH + H(+)</text>
        <dbReference type="Rhea" id="RHEA:15841"/>
        <dbReference type="ChEBI" id="CHEBI:15378"/>
        <dbReference type="ChEBI" id="CHEBI:57783"/>
        <dbReference type="ChEBI" id="CHEBI:57955"/>
        <dbReference type="ChEBI" id="CHEBI:58349"/>
        <dbReference type="ChEBI" id="CHEBI:61548"/>
        <dbReference type="EC" id="1.1.1.49"/>
    </reaction>
</comment>
<feature type="domain" description="Glucose-6-phosphate dehydrogenase NAD-binding" evidence="10">
    <location>
        <begin position="111"/>
        <end position="291"/>
    </location>
</feature>
<evidence type="ECO:0000259" key="11">
    <source>
        <dbReference type="Pfam" id="PF02781"/>
    </source>
</evidence>
<dbReference type="GO" id="GO:0050661">
    <property type="term" value="F:NADP binding"/>
    <property type="evidence" value="ECO:0007669"/>
    <property type="project" value="InterPro"/>
</dbReference>
<evidence type="ECO:0000313" key="13">
    <source>
        <dbReference type="Proteomes" id="UP001438707"/>
    </source>
</evidence>
<dbReference type="EC" id="1.1.1.49" evidence="8"/>
<keyword evidence="5 8" id="KW-0560">Oxidoreductase</keyword>
<evidence type="ECO:0000259" key="10">
    <source>
        <dbReference type="Pfam" id="PF00479"/>
    </source>
</evidence>
<comment type="similarity">
    <text evidence="2 8">Belongs to the glucose-6-phosphate dehydrogenase family.</text>
</comment>
<keyword evidence="4 8" id="KW-0521">NADP</keyword>
<dbReference type="SUPFAM" id="SSF51735">
    <property type="entry name" value="NAD(P)-binding Rossmann-fold domains"/>
    <property type="match status" value="1"/>
</dbReference>
<comment type="pathway">
    <text evidence="1 8">Carbohydrate degradation; pentose phosphate pathway; D-ribulose 5-phosphate from D-glucose 6-phosphate (oxidative stage): step 1/3.</text>
</comment>
<gene>
    <name evidence="12" type="ORF">WJX74_008534</name>
</gene>
<keyword evidence="3 8" id="KW-0313">Glucose metabolism</keyword>
<accession>A0AAW1R4V8</accession>
<dbReference type="InterPro" id="IPR001282">
    <property type="entry name" value="G6P_DH"/>
</dbReference>
<dbReference type="Pfam" id="PF02781">
    <property type="entry name" value="G6PD_C"/>
    <property type="match status" value="1"/>
</dbReference>
<comment type="caution">
    <text evidence="12">The sequence shown here is derived from an EMBL/GenBank/DDBJ whole genome shotgun (WGS) entry which is preliminary data.</text>
</comment>
<dbReference type="Gene3D" id="3.40.50.720">
    <property type="entry name" value="NAD(P)-binding Rossmann-like Domain"/>
    <property type="match status" value="1"/>
</dbReference>
<dbReference type="EMBL" id="JALJOS010000016">
    <property type="protein sequence ID" value="KAK9828317.1"/>
    <property type="molecule type" value="Genomic_DNA"/>
</dbReference>
<dbReference type="FunFam" id="3.30.360.10:FF:000018">
    <property type="entry name" value="Glucose-6-phosphate 1-dehydrogenase"/>
    <property type="match status" value="1"/>
</dbReference>
<sequence>MLGRDGLRGMALVEGMHPVTRPVVPLPAAGKPVRSNGLGKPQVQRPSVSAATAGPSSLGAATILDRDTPSTAAPSSNGADPIDAQIAISNQNARIEGDNAEDWHHNALSVVVVGASGDLAKKKIFPALFAIFYEGMMPKHFNIYGFARSNMSDDEFRDLIAASLTCRVDQKEDCGDKMEYFLDRCFYQPGQYGSEEDFKKLSDRMTETEQHQNKADRVFYLSIPPSIFTQVAGAASKGASSPSGWTRVIVEKPFGKDTESFNKLSADLYQHLSEEQMYRIDHYLGKELIENLTVLRFANLVFEPLWSRQFIRNVQVIFSENFGTEGRGGYFDSYGIIRDVLQNHLLQIVSLFAMETPTSLAAEDIRDEKVKVLRNMLPINMDDVVIGQYKGRNKHGVKKPGYLDDKTVPAGSRCPTFCAMAMFINNSRWDGVPFLLKAGKALKSRTAEIRVQFRHVPGNLYSAKLNQDLDRAANELVIKIQPDEGIYLKINNKLPGLGLTLDQTKLDLSYSSRYKTHLPDAYERLILDVINGDKRLFIRNDELEAAWKLFTPVLQEIENREMKPELYPYGSRGPVGAHYLAAKYGVRWGDALANDI</sequence>
<dbReference type="PANTHER" id="PTHR23429:SF13">
    <property type="entry name" value="GLUCOSE-6-PHOSPHATE 1-DEHYDROGENASE 1, CHLOROPLASTIC"/>
    <property type="match status" value="1"/>
</dbReference>
<evidence type="ECO:0000256" key="9">
    <source>
        <dbReference type="SAM" id="MobiDB-lite"/>
    </source>
</evidence>
<comment type="function">
    <text evidence="8">Catalyzes the rate-limiting step of the oxidative pentose-phosphate pathway, which represents a route for the dissimilation of carbohydrates besides glycolysis.</text>
</comment>
<keyword evidence="6 8" id="KW-0119">Carbohydrate metabolism</keyword>
<evidence type="ECO:0000313" key="12">
    <source>
        <dbReference type="EMBL" id="KAK9828317.1"/>
    </source>
</evidence>
<proteinExistence type="inferred from homology"/>
<dbReference type="Gene3D" id="3.30.360.10">
    <property type="entry name" value="Dihydrodipicolinate Reductase, domain 2"/>
    <property type="match status" value="1"/>
</dbReference>
<reference evidence="12 13" key="1">
    <citation type="journal article" date="2024" name="Nat. Commun.">
        <title>Phylogenomics reveals the evolutionary origins of lichenization in chlorophyte algae.</title>
        <authorList>
            <person name="Puginier C."/>
            <person name="Libourel C."/>
            <person name="Otte J."/>
            <person name="Skaloud P."/>
            <person name="Haon M."/>
            <person name="Grisel S."/>
            <person name="Petersen M."/>
            <person name="Berrin J.G."/>
            <person name="Delaux P.M."/>
            <person name="Dal Grande F."/>
            <person name="Keller J."/>
        </authorList>
    </citation>
    <scope>NUCLEOTIDE SEQUENCE [LARGE SCALE GENOMIC DNA]</scope>
    <source>
        <strain evidence="12 13">SAG 2145</strain>
    </source>
</reference>
<dbReference type="HAMAP" id="MF_00966">
    <property type="entry name" value="G6PD"/>
    <property type="match status" value="1"/>
</dbReference>
<dbReference type="SUPFAM" id="SSF55347">
    <property type="entry name" value="Glyceraldehyde-3-phosphate dehydrogenase-like, C-terminal domain"/>
    <property type="match status" value="1"/>
</dbReference>
<dbReference type="NCBIfam" id="TIGR00871">
    <property type="entry name" value="zwf"/>
    <property type="match status" value="1"/>
</dbReference>
<name>A0AAW1R4V8_9CHLO</name>
<dbReference type="GO" id="GO:0009051">
    <property type="term" value="P:pentose-phosphate shunt, oxidative branch"/>
    <property type="evidence" value="ECO:0007669"/>
    <property type="project" value="UniProtKB-ARBA"/>
</dbReference>